<gene>
    <name evidence="10" type="ORF">DH96_02300</name>
</gene>
<feature type="transmembrane region" description="Helical" evidence="9">
    <location>
        <begin position="12"/>
        <end position="35"/>
    </location>
</feature>
<keyword evidence="5 8" id="KW-0812">Transmembrane</keyword>
<evidence type="ECO:0000256" key="6">
    <source>
        <dbReference type="ARBA" id="ARBA00022989"/>
    </source>
</evidence>
<name>A0A328IK85_9MOLU</name>
<keyword evidence="4" id="KW-1003">Cell membrane</keyword>
<dbReference type="GO" id="GO:0010043">
    <property type="term" value="P:response to zinc ion"/>
    <property type="evidence" value="ECO:0007669"/>
    <property type="project" value="TreeGrafter"/>
</dbReference>
<dbReference type="Proteomes" id="UP000249343">
    <property type="component" value="Unassembled WGS sequence"/>
</dbReference>
<evidence type="ECO:0000256" key="4">
    <source>
        <dbReference type="ARBA" id="ARBA00022475"/>
    </source>
</evidence>
<feature type="transmembrane region" description="Helical" evidence="9">
    <location>
        <begin position="260"/>
        <end position="281"/>
    </location>
</feature>
<sequence length="350" mass="39951">MKKIMNLFNYTFLKVLIGIYFLGCSASLLGVFIILKKQSLVGDAISHTVLPGIALIYIWVQRTSEWVLWLGAFIGAFVSLFLMDIIKKYSKIKSDTILSLILSSFFGLGNILICYIQNNIMDNKIAVLEKFILGQIALISFYNVVYIGIITLIILVSVFLLWKEFKIFIFDESFAKSAGFNTNIISFILNVLLIGIVVSSLKLIGIILTSAFLIIPGVIGRQFSDHLNINIFISIIISLITGFIGSFVSNKIKNMPTGPIMIVIMFVFLIFSIMISPKHGIIKNYLKRKKYQKKIVKFQTLIHFYYQNQYINIQKKDQFLFDQKYLLNIENKIIMTKKGIITVEDIINNE</sequence>
<protein>
    <submittedName>
        <fullName evidence="10">Zinc ABC transporter permease</fullName>
    </submittedName>
</protein>
<evidence type="ECO:0000256" key="7">
    <source>
        <dbReference type="ARBA" id="ARBA00023136"/>
    </source>
</evidence>
<evidence type="ECO:0000256" key="3">
    <source>
        <dbReference type="ARBA" id="ARBA00022448"/>
    </source>
</evidence>
<comment type="similarity">
    <text evidence="2 8">Belongs to the ABC-3 integral membrane protein family.</text>
</comment>
<reference evidence="10 11" key="1">
    <citation type="submission" date="2014-04" db="EMBL/GenBank/DDBJ databases">
        <title>Genome study of Napier grass stunt phytoplasma.</title>
        <authorList>
            <person name="Kawicha P."/>
            <person name="Dickinson M."/>
            <person name="Hodgetts J."/>
        </authorList>
    </citation>
    <scope>NUCLEOTIDE SEQUENCE [LARGE SCALE GENOMIC DNA]</scope>
    <source>
        <strain evidence="10 11">NGS-S10</strain>
    </source>
</reference>
<dbReference type="GO" id="GO:0043190">
    <property type="term" value="C:ATP-binding cassette (ABC) transporter complex"/>
    <property type="evidence" value="ECO:0007669"/>
    <property type="project" value="InterPro"/>
</dbReference>
<dbReference type="Pfam" id="PF00950">
    <property type="entry name" value="ABC-3"/>
    <property type="match status" value="1"/>
</dbReference>
<accession>A0A328IK85</accession>
<dbReference type="PANTHER" id="PTHR30477">
    <property type="entry name" value="ABC-TRANSPORTER METAL-BINDING PROTEIN"/>
    <property type="match status" value="1"/>
</dbReference>
<dbReference type="InterPro" id="IPR001626">
    <property type="entry name" value="ABC_TroCD"/>
</dbReference>
<feature type="transmembrane region" description="Helical" evidence="9">
    <location>
        <begin position="227"/>
        <end position="248"/>
    </location>
</feature>
<keyword evidence="7 9" id="KW-0472">Membrane</keyword>
<dbReference type="SUPFAM" id="SSF81345">
    <property type="entry name" value="ABC transporter involved in vitamin B12 uptake, BtuC"/>
    <property type="match status" value="1"/>
</dbReference>
<keyword evidence="6 9" id="KW-1133">Transmembrane helix</keyword>
<evidence type="ECO:0000313" key="10">
    <source>
        <dbReference type="EMBL" id="RAM57664.1"/>
    </source>
</evidence>
<organism evidence="10 11">
    <name type="scientific">Candidatus Phytoplasma oryzae</name>
    <dbReference type="NCBI Taxonomy" id="203274"/>
    <lineage>
        <taxon>Bacteria</taxon>
        <taxon>Bacillati</taxon>
        <taxon>Mycoplasmatota</taxon>
        <taxon>Mollicutes</taxon>
        <taxon>Acholeplasmatales</taxon>
        <taxon>Acholeplasmataceae</taxon>
        <taxon>Candidatus Phytoplasma</taxon>
        <taxon>16SrXI (Rice yellow dwarf group)</taxon>
    </lineage>
</organism>
<evidence type="ECO:0000313" key="11">
    <source>
        <dbReference type="Proteomes" id="UP000249343"/>
    </source>
</evidence>
<evidence type="ECO:0000256" key="2">
    <source>
        <dbReference type="ARBA" id="ARBA00008034"/>
    </source>
</evidence>
<dbReference type="EMBL" id="JHUK01000006">
    <property type="protein sequence ID" value="RAM57664.1"/>
    <property type="molecule type" value="Genomic_DNA"/>
</dbReference>
<feature type="transmembrane region" description="Helical" evidence="9">
    <location>
        <begin position="66"/>
        <end position="85"/>
    </location>
</feature>
<dbReference type="CDD" id="cd06550">
    <property type="entry name" value="TM_ABC_iron-siderophores_like"/>
    <property type="match status" value="1"/>
</dbReference>
<dbReference type="GO" id="GO:0055085">
    <property type="term" value="P:transmembrane transport"/>
    <property type="evidence" value="ECO:0007669"/>
    <property type="project" value="InterPro"/>
</dbReference>
<dbReference type="PANTHER" id="PTHR30477:SF3">
    <property type="entry name" value="METAL TRANSPORT SYSTEM MEMBRANE PROTEIN CT_069-RELATED"/>
    <property type="match status" value="1"/>
</dbReference>
<keyword evidence="3 8" id="KW-0813">Transport</keyword>
<feature type="transmembrane region" description="Helical" evidence="9">
    <location>
        <begin position="97"/>
        <end position="118"/>
    </location>
</feature>
<comment type="subcellular location">
    <subcellularLocation>
        <location evidence="1 8">Cell membrane</location>
        <topology evidence="1 8">Multi-pass membrane protein</topology>
    </subcellularLocation>
</comment>
<keyword evidence="11" id="KW-1185">Reference proteome</keyword>
<proteinExistence type="inferred from homology"/>
<comment type="caution">
    <text evidence="10">The sequence shown here is derived from an EMBL/GenBank/DDBJ whole genome shotgun (WGS) entry which is preliminary data.</text>
</comment>
<evidence type="ECO:0000256" key="5">
    <source>
        <dbReference type="ARBA" id="ARBA00022692"/>
    </source>
</evidence>
<evidence type="ECO:0000256" key="1">
    <source>
        <dbReference type="ARBA" id="ARBA00004651"/>
    </source>
</evidence>
<feature type="transmembrane region" description="Helical" evidence="9">
    <location>
        <begin position="174"/>
        <end position="197"/>
    </location>
</feature>
<evidence type="ECO:0000256" key="9">
    <source>
        <dbReference type="SAM" id="Phobius"/>
    </source>
</evidence>
<dbReference type="InterPro" id="IPR037294">
    <property type="entry name" value="ABC_BtuC-like"/>
</dbReference>
<feature type="transmembrane region" description="Helical" evidence="9">
    <location>
        <begin position="138"/>
        <end position="162"/>
    </location>
</feature>
<feature type="transmembrane region" description="Helical" evidence="9">
    <location>
        <begin position="40"/>
        <end position="60"/>
    </location>
</feature>
<dbReference type="AlphaFoldDB" id="A0A328IK85"/>
<evidence type="ECO:0000256" key="8">
    <source>
        <dbReference type="RuleBase" id="RU003943"/>
    </source>
</evidence>
<dbReference type="Gene3D" id="1.10.3470.10">
    <property type="entry name" value="ABC transporter involved in vitamin B12 uptake, BtuC"/>
    <property type="match status" value="1"/>
</dbReference>